<sequence>MIQIDFSESDQTALNEGRYRHAHPRVRQRMEVLWLKSQGMAHGDIERLAQVSSTTVTRYLKRYQQGGIAALEQLDFHRPTRRLEPFHEPLKKHFEKHPPTRISQAIADIQRLTGLELKREAVRLFLHDLGLSVRKVGMIPAKADPAAQETFKKELEPRLEEAKAGKRAVFFVDAAHFVLAPFLGFLWCFTRLFIRAPAGRQRYNVLGALNAVTHELVTVTNDSYINSQSVCQLLRQIKALALNVPVTLVMDNARYQRCSLVQTFAQTLGIELLFLPAYSPNLNLNLIERLWKFVKKECLYSRYHENFTAFAQAIDACLSQTHTTHKKALDSLLTLNFQTVSASKSPSFQRPT</sequence>
<protein>
    <recommendedName>
        <fullName evidence="6">IS630 family transposase</fullName>
    </recommendedName>
</protein>
<keyword evidence="1" id="KW-1133">Transmembrane helix</keyword>
<dbReference type="InterPro" id="IPR012337">
    <property type="entry name" value="RNaseH-like_sf"/>
</dbReference>
<proteinExistence type="predicted"/>
<dbReference type="EMBL" id="JH651384">
    <property type="protein sequence ID" value="EIJ33982.1"/>
    <property type="molecule type" value="Genomic_DNA"/>
</dbReference>
<evidence type="ECO:0000259" key="2">
    <source>
        <dbReference type="Pfam" id="PF13358"/>
    </source>
</evidence>
<dbReference type="InterPro" id="IPR036397">
    <property type="entry name" value="RNaseH_sf"/>
</dbReference>
<keyword evidence="1" id="KW-0472">Membrane</keyword>
<dbReference type="NCBIfam" id="NF033545">
    <property type="entry name" value="transpos_IS630"/>
    <property type="match status" value="1"/>
</dbReference>
<dbReference type="Pfam" id="PF13384">
    <property type="entry name" value="HTH_23"/>
    <property type="match status" value="1"/>
</dbReference>
<dbReference type="InterPro" id="IPR038717">
    <property type="entry name" value="Tc1-like_DDE_dom"/>
</dbReference>
<dbReference type="Gene3D" id="3.30.420.10">
    <property type="entry name" value="Ribonuclease H-like superfamily/Ribonuclease H"/>
    <property type="match status" value="1"/>
</dbReference>
<dbReference type="InterPro" id="IPR009057">
    <property type="entry name" value="Homeodomain-like_sf"/>
</dbReference>
<name>A0A656HCT2_THINJ</name>
<evidence type="ECO:0000256" key="1">
    <source>
        <dbReference type="SAM" id="Phobius"/>
    </source>
</evidence>
<evidence type="ECO:0008006" key="6">
    <source>
        <dbReference type="Google" id="ProtNLM"/>
    </source>
</evidence>
<dbReference type="InterPro" id="IPR025959">
    <property type="entry name" value="Winged_HTH_dom"/>
</dbReference>
<dbReference type="SUPFAM" id="SSF53098">
    <property type="entry name" value="Ribonuclease H-like"/>
    <property type="match status" value="1"/>
</dbReference>
<gene>
    <name evidence="4" type="ORF">Thini_1378</name>
</gene>
<dbReference type="AlphaFoldDB" id="A0A656HCT2"/>
<dbReference type="Pfam" id="PF13592">
    <property type="entry name" value="HTH_33"/>
    <property type="match status" value="1"/>
</dbReference>
<dbReference type="Proteomes" id="UP000005317">
    <property type="component" value="Unassembled WGS sequence"/>
</dbReference>
<accession>A0A656HCT2</accession>
<dbReference type="SUPFAM" id="SSF46689">
    <property type="entry name" value="Homeodomain-like"/>
    <property type="match status" value="1"/>
</dbReference>
<reference evidence="5" key="1">
    <citation type="journal article" date="2011" name="Stand. Genomic Sci.">
        <title>Genome sequence of the filamentous, gliding Thiothrix nivea neotype strain (JP2(T)).</title>
        <authorList>
            <person name="Lapidus A."/>
            <person name="Nolan M."/>
            <person name="Lucas S."/>
            <person name="Glavina Del Rio T."/>
            <person name="Tice H."/>
            <person name="Cheng J.F."/>
            <person name="Tapia R."/>
            <person name="Han C."/>
            <person name="Goodwin L."/>
            <person name="Pitluck S."/>
            <person name="Liolios K."/>
            <person name="Pagani I."/>
            <person name="Ivanova N."/>
            <person name="Huntemann M."/>
            <person name="Mavromatis K."/>
            <person name="Mikhailova N."/>
            <person name="Pati A."/>
            <person name="Chen A."/>
            <person name="Palaniappan K."/>
            <person name="Land M."/>
            <person name="Brambilla E.M."/>
            <person name="Rohde M."/>
            <person name="Abt B."/>
            <person name="Verbarg S."/>
            <person name="Goker M."/>
            <person name="Bristow J."/>
            <person name="Eisen J.A."/>
            <person name="Markowitz V."/>
            <person name="Hugenholtz P."/>
            <person name="Kyrpides N.C."/>
            <person name="Klenk H.P."/>
            <person name="Woyke T."/>
        </authorList>
    </citation>
    <scope>NUCLEOTIDE SEQUENCE [LARGE SCALE GENOMIC DNA]</scope>
    <source>
        <strain evidence="5">ATCC 35100 / DSM 5205 / JP2</strain>
    </source>
</reference>
<evidence type="ECO:0000313" key="4">
    <source>
        <dbReference type="EMBL" id="EIJ33982.1"/>
    </source>
</evidence>
<feature type="domain" description="Winged helix-turn helix" evidence="3">
    <location>
        <begin position="109"/>
        <end position="154"/>
    </location>
</feature>
<keyword evidence="1" id="KW-0812">Transmembrane</keyword>
<evidence type="ECO:0000313" key="5">
    <source>
        <dbReference type="Proteomes" id="UP000005317"/>
    </source>
</evidence>
<feature type="transmembrane region" description="Helical" evidence="1">
    <location>
        <begin position="174"/>
        <end position="194"/>
    </location>
</feature>
<dbReference type="GO" id="GO:0003676">
    <property type="term" value="F:nucleic acid binding"/>
    <property type="evidence" value="ECO:0007669"/>
    <property type="project" value="InterPro"/>
</dbReference>
<feature type="domain" description="Tc1-like transposase DDE" evidence="2">
    <location>
        <begin position="194"/>
        <end position="308"/>
    </location>
</feature>
<evidence type="ECO:0000259" key="3">
    <source>
        <dbReference type="Pfam" id="PF13592"/>
    </source>
</evidence>
<dbReference type="InterPro" id="IPR047655">
    <property type="entry name" value="Transpos_IS630-like"/>
</dbReference>
<organism evidence="4 5">
    <name type="scientific">Thiothrix nivea (strain ATCC 35100 / DSM 5205 / JP2)</name>
    <dbReference type="NCBI Taxonomy" id="870187"/>
    <lineage>
        <taxon>Bacteria</taxon>
        <taxon>Pseudomonadati</taxon>
        <taxon>Pseudomonadota</taxon>
        <taxon>Gammaproteobacteria</taxon>
        <taxon>Thiotrichales</taxon>
        <taxon>Thiotrichaceae</taxon>
        <taxon>Thiothrix</taxon>
    </lineage>
</organism>
<dbReference type="Pfam" id="PF13358">
    <property type="entry name" value="DDE_3"/>
    <property type="match status" value="1"/>
</dbReference>
<keyword evidence="5" id="KW-1185">Reference proteome</keyword>